<name>A0A401IPC9_9VIRU</name>
<feature type="transmembrane region" description="Helical" evidence="1">
    <location>
        <begin position="15"/>
        <end position="39"/>
    </location>
</feature>
<keyword evidence="1" id="KW-0472">Membrane</keyword>
<accession>A0A401IPC9</accession>
<proteinExistence type="predicted"/>
<keyword evidence="1" id="KW-0812">Transmembrane</keyword>
<comment type="caution">
    <text evidence="2">The sequence shown here is derived from an EMBL/GenBank/DDBJ whole genome shotgun (WGS) entry which is preliminary data.</text>
</comment>
<keyword evidence="1" id="KW-1133">Transmembrane helix</keyword>
<evidence type="ECO:0000313" key="2">
    <source>
        <dbReference type="EMBL" id="GBG35462.1"/>
    </source>
</evidence>
<organism evidence="2">
    <name type="scientific">Metapenaeus ensis nimavirus</name>
    <dbReference type="NCBI Taxonomy" id="2133794"/>
    <lineage>
        <taxon>Viruses</taxon>
        <taxon>Viruses incertae sedis</taxon>
        <taxon>Naldaviricetes</taxon>
        <taxon>Nimaviridae</taxon>
    </lineage>
</organism>
<evidence type="ECO:0000256" key="1">
    <source>
        <dbReference type="SAM" id="Phobius"/>
    </source>
</evidence>
<dbReference type="EMBL" id="BFCE01000003">
    <property type="protein sequence ID" value="GBG35462.1"/>
    <property type="molecule type" value="Genomic_DNA"/>
</dbReference>
<protein>
    <submittedName>
        <fullName evidence="2">Wsv284-like protein</fullName>
    </submittedName>
</protein>
<sequence>MIPQNKNLLHSANTFLVYGLCVTVVMVFSVLSICVYLMYGAKSPRKTLILHPGGGGRSKGS</sequence>
<reference evidence="2" key="1">
    <citation type="journal article" date="2018" name="J. Virol.">
        <title>Crustacean Genome Exploration Reveals the Evolutionary Origin of White Spot Syndrome Virus.</title>
        <authorList>
            <person name="Kawato S."/>
            <person name="Shitara A."/>
            <person name="Wang Y."/>
            <person name="Nozaki R."/>
            <person name="Kondo H."/>
            <person name="Hirono I."/>
        </authorList>
    </citation>
    <scope>NUCLEOTIDE SEQUENCE</scope>
    <source>
        <strain evidence="2">Mikawa-1</strain>
    </source>
</reference>